<accession>X6NU21</accession>
<evidence type="ECO:0000256" key="1">
    <source>
        <dbReference type="SAM" id="MobiDB-lite"/>
    </source>
</evidence>
<feature type="region of interest" description="Disordered" evidence="1">
    <location>
        <begin position="1"/>
        <end position="35"/>
    </location>
</feature>
<dbReference type="EMBL" id="ASPP01006072">
    <property type="protein sequence ID" value="ETO29418.1"/>
    <property type="molecule type" value="Genomic_DNA"/>
</dbReference>
<dbReference type="AlphaFoldDB" id="X6NU21"/>
<evidence type="ECO:0000313" key="3">
    <source>
        <dbReference type="Proteomes" id="UP000023152"/>
    </source>
</evidence>
<name>X6NU21_RETFI</name>
<dbReference type="Proteomes" id="UP000023152">
    <property type="component" value="Unassembled WGS sequence"/>
</dbReference>
<evidence type="ECO:0000313" key="2">
    <source>
        <dbReference type="EMBL" id="ETO29418.1"/>
    </source>
</evidence>
<gene>
    <name evidence="2" type="ORF">RFI_07699</name>
</gene>
<reference evidence="2 3" key="1">
    <citation type="journal article" date="2013" name="Curr. Biol.">
        <title>The Genome of the Foraminiferan Reticulomyxa filosa.</title>
        <authorList>
            <person name="Glockner G."/>
            <person name="Hulsmann N."/>
            <person name="Schleicher M."/>
            <person name="Noegel A.A."/>
            <person name="Eichinger L."/>
            <person name="Gallinger C."/>
            <person name="Pawlowski J."/>
            <person name="Sierra R."/>
            <person name="Euteneuer U."/>
            <person name="Pillet L."/>
            <person name="Moustafa A."/>
            <person name="Platzer M."/>
            <person name="Groth M."/>
            <person name="Szafranski K."/>
            <person name="Schliwa M."/>
        </authorList>
    </citation>
    <scope>NUCLEOTIDE SEQUENCE [LARGE SCALE GENOMIC DNA]</scope>
</reference>
<comment type="caution">
    <text evidence="2">The sequence shown here is derived from an EMBL/GenBank/DDBJ whole genome shotgun (WGS) entry which is preliminary data.</text>
</comment>
<keyword evidence="3" id="KW-1185">Reference proteome</keyword>
<organism evidence="2 3">
    <name type="scientific">Reticulomyxa filosa</name>
    <dbReference type="NCBI Taxonomy" id="46433"/>
    <lineage>
        <taxon>Eukaryota</taxon>
        <taxon>Sar</taxon>
        <taxon>Rhizaria</taxon>
        <taxon>Retaria</taxon>
        <taxon>Foraminifera</taxon>
        <taxon>Monothalamids</taxon>
        <taxon>Reticulomyxidae</taxon>
        <taxon>Reticulomyxa</taxon>
    </lineage>
</organism>
<proteinExistence type="predicted"/>
<sequence>MKSKTQSGPKKNKNSDLVNSPTNSEENNIIESTDNAFPTQKNAKCTSLLHNNCRMFSMVNPNYATFVSIDDTKVDNEMPVPVNQINELAEKLLHQHSLFSIPGIGAEKLESHREFTKMWSSTCDVYGNVVASGSEKVLFAQKKSSLTNMMASLISVSHISSSLSLDERRNQMKRETAENTKQSEGAIVSDFTNVWQTQQNNDQLDRNNPDTKHLSTVTIQVTSNLELATEQFLSNFSEKDIIDRDNFKKALNAIYQFEADVGAHKNNEEDTTKNNGVREEWDTRTLLEIMLSGTKNIFTQKEPDRPQEGDN</sequence>
<protein>
    <submittedName>
        <fullName evidence="2">Uncharacterized protein</fullName>
    </submittedName>
</protein>